<sequence>MILFSILIPQKKYGKNVVYFLFVTVDKISKTSRIKLIIEINNYGKITLILLKFTLFMLRKYREQIPESKGK</sequence>
<dbReference type="AlphaFoldDB" id="A0A0K1RUL8"/>
<gene>
    <name evidence="1" type="ORF">VL20_274</name>
</gene>
<reference evidence="1 2" key="1">
    <citation type="journal article" date="2016" name="Stand. Genomic Sci.">
        <title>Complete genome sequence and genomic characterization of Microcystis panniformis FACHB 1757 by third-generation sequencing.</title>
        <authorList>
            <person name="Zhang J.Y."/>
            <person name="Guan R."/>
            <person name="Zhang H.J."/>
            <person name="Li H."/>
            <person name="Xiao P."/>
            <person name="Yu G.L."/>
            <person name="Du L."/>
            <person name="Cao D.M."/>
            <person name="Zhu B.C."/>
            <person name="Li R.H."/>
            <person name="Lu Z.H."/>
        </authorList>
    </citation>
    <scope>NUCLEOTIDE SEQUENCE [LARGE SCALE GENOMIC DNA]</scope>
    <source>
        <strain evidence="1 2">FACHB-1757</strain>
    </source>
</reference>
<dbReference type="PATRIC" id="fig|1638788.3.peg.275"/>
<dbReference type="KEGG" id="mpk:VL20_274"/>
<accession>A0A0K1RUL8</accession>
<proteinExistence type="predicted"/>
<evidence type="ECO:0000313" key="2">
    <source>
        <dbReference type="Proteomes" id="UP000068167"/>
    </source>
</evidence>
<evidence type="ECO:0000313" key="1">
    <source>
        <dbReference type="EMBL" id="AKV65505.1"/>
    </source>
</evidence>
<keyword evidence="2" id="KW-1185">Reference proteome</keyword>
<protein>
    <submittedName>
        <fullName evidence="1">Uncharacterized protein</fullName>
    </submittedName>
</protein>
<name>A0A0K1RUL8_9CHRO</name>
<dbReference type="Proteomes" id="UP000068167">
    <property type="component" value="Chromosome"/>
</dbReference>
<dbReference type="EMBL" id="CP011339">
    <property type="protein sequence ID" value="AKV65505.1"/>
    <property type="molecule type" value="Genomic_DNA"/>
</dbReference>
<organism evidence="1 2">
    <name type="scientific">Microcystis panniformis FACHB-1757</name>
    <dbReference type="NCBI Taxonomy" id="1638788"/>
    <lineage>
        <taxon>Bacteria</taxon>
        <taxon>Bacillati</taxon>
        <taxon>Cyanobacteriota</taxon>
        <taxon>Cyanophyceae</taxon>
        <taxon>Oscillatoriophycideae</taxon>
        <taxon>Chroococcales</taxon>
        <taxon>Microcystaceae</taxon>
        <taxon>Microcystis</taxon>
    </lineage>
</organism>